<dbReference type="STRING" id="77586.A0A0D9X104"/>
<feature type="domain" description="C2H2-type" evidence="9">
    <location>
        <begin position="69"/>
        <end position="91"/>
    </location>
</feature>
<dbReference type="SUPFAM" id="SSF57667">
    <property type="entry name" value="beta-beta-alpha zinc fingers"/>
    <property type="match status" value="1"/>
</dbReference>
<evidence type="ECO:0000256" key="7">
    <source>
        <dbReference type="PROSITE-ProRule" id="PRU00042"/>
    </source>
</evidence>
<dbReference type="InterPro" id="IPR013087">
    <property type="entry name" value="Znf_C2H2_type"/>
</dbReference>
<keyword evidence="4" id="KW-0862">Zinc</keyword>
<dbReference type="PROSITE" id="PS50157">
    <property type="entry name" value="ZINC_FINGER_C2H2_2"/>
    <property type="match status" value="2"/>
</dbReference>
<dbReference type="InterPro" id="IPR036236">
    <property type="entry name" value="Znf_C2H2_sf"/>
</dbReference>
<dbReference type="GO" id="GO:0008270">
    <property type="term" value="F:zinc ion binding"/>
    <property type="evidence" value="ECO:0007669"/>
    <property type="project" value="UniProtKB-KW"/>
</dbReference>
<name>A0A0D9X104_9ORYZ</name>
<feature type="domain" description="C2H2-type" evidence="9">
    <location>
        <begin position="106"/>
        <end position="128"/>
    </location>
</feature>
<evidence type="ECO:0000256" key="2">
    <source>
        <dbReference type="ARBA" id="ARBA00022737"/>
    </source>
</evidence>
<dbReference type="InterPro" id="IPR044653">
    <property type="entry name" value="AZF1/2/3-like"/>
</dbReference>
<dbReference type="EnsemblPlants" id="LPERR07G17870.1">
    <property type="protein sequence ID" value="LPERR07G17870.1"/>
    <property type="gene ID" value="LPERR07G17870"/>
</dbReference>
<evidence type="ECO:0000256" key="4">
    <source>
        <dbReference type="ARBA" id="ARBA00022833"/>
    </source>
</evidence>
<dbReference type="Proteomes" id="UP000032180">
    <property type="component" value="Chromosome 7"/>
</dbReference>
<dbReference type="SMART" id="SM00355">
    <property type="entry name" value="ZnF_C2H2"/>
    <property type="match status" value="2"/>
</dbReference>
<dbReference type="PANTHER" id="PTHR45988:SF91">
    <property type="entry name" value="ZINC FINGER PROTEIN 1"/>
    <property type="match status" value="1"/>
</dbReference>
<evidence type="ECO:0000256" key="6">
    <source>
        <dbReference type="ARBA" id="ARBA00023163"/>
    </source>
</evidence>
<keyword evidence="1" id="KW-0479">Metal-binding</keyword>
<dbReference type="AlphaFoldDB" id="A0A0D9X104"/>
<sequence>MDPWVYGGSPSKHSDISGSFNVDSMYLASCLMMLANGVRGEARDVSRSGGVKSVDASIVATVKPNQQGYRCSVCGKVYMCYQSLGGHMTIHRKMLSSCRSKPAKVHSCSICFRTFSSGQALGGHVRAHYEGGVVGEVVKKKNVVKTKTTEAPKPMPKDFDLNLPPATTTMGDEAESSAPEAKRARMLSPA</sequence>
<evidence type="ECO:0000259" key="9">
    <source>
        <dbReference type="PROSITE" id="PS50157"/>
    </source>
</evidence>
<evidence type="ECO:0000313" key="10">
    <source>
        <dbReference type="EnsemblPlants" id="LPERR07G17870.1"/>
    </source>
</evidence>
<proteinExistence type="predicted"/>
<dbReference type="HOGENOM" id="CLU_059471_1_0_1"/>
<protein>
    <recommendedName>
        <fullName evidence="9">C2H2-type domain-containing protein</fullName>
    </recommendedName>
</protein>
<keyword evidence="6" id="KW-0804">Transcription</keyword>
<reference evidence="11" key="2">
    <citation type="submission" date="2013-12" db="EMBL/GenBank/DDBJ databases">
        <authorList>
            <person name="Yu Y."/>
            <person name="Lee S."/>
            <person name="de Baynast K."/>
            <person name="Wissotski M."/>
            <person name="Liu L."/>
            <person name="Talag J."/>
            <person name="Goicoechea J."/>
            <person name="Angelova A."/>
            <person name="Jetty R."/>
            <person name="Kudrna D."/>
            <person name="Golser W."/>
            <person name="Rivera L."/>
            <person name="Zhang J."/>
            <person name="Wing R."/>
        </authorList>
    </citation>
    <scope>NUCLEOTIDE SEQUENCE</scope>
</reference>
<organism evidence="10 11">
    <name type="scientific">Leersia perrieri</name>
    <dbReference type="NCBI Taxonomy" id="77586"/>
    <lineage>
        <taxon>Eukaryota</taxon>
        <taxon>Viridiplantae</taxon>
        <taxon>Streptophyta</taxon>
        <taxon>Embryophyta</taxon>
        <taxon>Tracheophyta</taxon>
        <taxon>Spermatophyta</taxon>
        <taxon>Magnoliopsida</taxon>
        <taxon>Liliopsida</taxon>
        <taxon>Poales</taxon>
        <taxon>Poaceae</taxon>
        <taxon>BOP clade</taxon>
        <taxon>Oryzoideae</taxon>
        <taxon>Oryzeae</taxon>
        <taxon>Oryzinae</taxon>
        <taxon>Leersia</taxon>
    </lineage>
</organism>
<keyword evidence="2" id="KW-0677">Repeat</keyword>
<keyword evidence="11" id="KW-1185">Reference proteome</keyword>
<reference evidence="10" key="3">
    <citation type="submission" date="2015-04" db="UniProtKB">
        <authorList>
            <consortium name="EnsemblPlants"/>
        </authorList>
    </citation>
    <scope>IDENTIFICATION</scope>
</reference>
<evidence type="ECO:0000256" key="3">
    <source>
        <dbReference type="ARBA" id="ARBA00022771"/>
    </source>
</evidence>
<dbReference type="PANTHER" id="PTHR45988">
    <property type="entry name" value="C2H2 TYPE ZINC FINGER TRANSCRIPTION FACTOR FAMILY-RELATED"/>
    <property type="match status" value="1"/>
</dbReference>
<evidence type="ECO:0000256" key="8">
    <source>
        <dbReference type="SAM" id="MobiDB-lite"/>
    </source>
</evidence>
<keyword evidence="3 7" id="KW-0863">Zinc-finger</keyword>
<evidence type="ECO:0000256" key="1">
    <source>
        <dbReference type="ARBA" id="ARBA00022723"/>
    </source>
</evidence>
<dbReference type="eggNOG" id="KOG1721">
    <property type="taxonomic scope" value="Eukaryota"/>
</dbReference>
<feature type="compositionally biased region" description="Basic and acidic residues" evidence="8">
    <location>
        <begin position="147"/>
        <end position="160"/>
    </location>
</feature>
<dbReference type="Pfam" id="PF13912">
    <property type="entry name" value="zf-C2H2_6"/>
    <property type="match status" value="2"/>
</dbReference>
<reference evidence="10 11" key="1">
    <citation type="submission" date="2012-08" db="EMBL/GenBank/DDBJ databases">
        <title>Oryza genome evolution.</title>
        <authorList>
            <person name="Wing R.A."/>
        </authorList>
    </citation>
    <scope>NUCLEOTIDE SEQUENCE</scope>
</reference>
<dbReference type="PROSITE" id="PS00028">
    <property type="entry name" value="ZINC_FINGER_C2H2_1"/>
    <property type="match status" value="2"/>
</dbReference>
<dbReference type="GO" id="GO:0005634">
    <property type="term" value="C:nucleus"/>
    <property type="evidence" value="ECO:0007669"/>
    <property type="project" value="TreeGrafter"/>
</dbReference>
<evidence type="ECO:0000313" key="11">
    <source>
        <dbReference type="Proteomes" id="UP000032180"/>
    </source>
</evidence>
<evidence type="ECO:0000256" key="5">
    <source>
        <dbReference type="ARBA" id="ARBA00023015"/>
    </source>
</evidence>
<feature type="region of interest" description="Disordered" evidence="8">
    <location>
        <begin position="147"/>
        <end position="190"/>
    </location>
</feature>
<dbReference type="GO" id="GO:0003700">
    <property type="term" value="F:DNA-binding transcription factor activity"/>
    <property type="evidence" value="ECO:0007669"/>
    <property type="project" value="InterPro"/>
</dbReference>
<dbReference type="GO" id="GO:0000976">
    <property type="term" value="F:transcription cis-regulatory region binding"/>
    <property type="evidence" value="ECO:0007669"/>
    <property type="project" value="TreeGrafter"/>
</dbReference>
<dbReference type="Gene3D" id="3.30.160.60">
    <property type="entry name" value="Classic Zinc Finger"/>
    <property type="match status" value="1"/>
</dbReference>
<accession>A0A0D9X104</accession>
<dbReference type="Gramene" id="LPERR07G17870.1">
    <property type="protein sequence ID" value="LPERR07G17870.1"/>
    <property type="gene ID" value="LPERR07G17870"/>
</dbReference>
<keyword evidence="5" id="KW-0805">Transcription regulation</keyword>